<dbReference type="OrthoDB" id="5422926at2"/>
<gene>
    <name evidence="8" type="ORF">EV688_101416</name>
</gene>
<keyword evidence="6 7" id="KW-0472">Membrane</keyword>
<dbReference type="GO" id="GO:0022857">
    <property type="term" value="F:transmembrane transporter activity"/>
    <property type="evidence" value="ECO:0007669"/>
    <property type="project" value="InterPro"/>
</dbReference>
<proteinExistence type="inferred from homology"/>
<feature type="transmembrane region" description="Helical" evidence="7">
    <location>
        <begin position="242"/>
        <end position="261"/>
    </location>
</feature>
<sequence length="334" mass="34459">MTTHSLRRIRLPWNSLGLIAVLCALVLLFSLLSDYFFSAGTFRSLANQIPTLTVIAVGMTYVLLIAGIDLSVGSVMALAGAVTGVLMVDLQWPLLPAIVAALAAGLACGSVNGFISARWSIPSFVVTLGMLEIARGGAYLTTNSETRYLGDAVAIIGDPLAGPGVSAALLFAVAVVAVGQFVLVKTVFGRYMVAIGTNEEAVRLSGINPLPWKIAVFALAGLLAGLGGIFQLGYLQSADPNAGIGLELSAIAAVVIGGTSLSGGRGSVVNSFLGVLIIAVMETGLAQLGVSEPGKRIITGSVIILAVLFDQFREPLGRRFTRWRSAAGSAQEAA</sequence>
<evidence type="ECO:0000256" key="5">
    <source>
        <dbReference type="ARBA" id="ARBA00022989"/>
    </source>
</evidence>
<dbReference type="PANTHER" id="PTHR32196:SF72">
    <property type="entry name" value="RIBOSE IMPORT PERMEASE PROTEIN RBSC"/>
    <property type="match status" value="1"/>
</dbReference>
<feature type="transmembrane region" description="Helical" evidence="7">
    <location>
        <begin position="268"/>
        <end position="290"/>
    </location>
</feature>
<comment type="subcellular location">
    <subcellularLocation>
        <location evidence="1">Cell inner membrane</location>
        <topology evidence="1">Multi-pass membrane protein</topology>
    </subcellularLocation>
</comment>
<dbReference type="CDD" id="cd06579">
    <property type="entry name" value="TM_PBP1_transp_AraH_like"/>
    <property type="match status" value="1"/>
</dbReference>
<keyword evidence="9" id="KW-1185">Reference proteome</keyword>
<keyword evidence="3" id="KW-1003">Cell membrane</keyword>
<dbReference type="Pfam" id="PF02653">
    <property type="entry name" value="BPD_transp_2"/>
    <property type="match status" value="1"/>
</dbReference>
<accession>A0A4R2L7F1</accession>
<evidence type="ECO:0000313" key="9">
    <source>
        <dbReference type="Proteomes" id="UP000294980"/>
    </source>
</evidence>
<dbReference type="GO" id="GO:0005886">
    <property type="term" value="C:plasma membrane"/>
    <property type="evidence" value="ECO:0007669"/>
    <property type="project" value="UniProtKB-SubCell"/>
</dbReference>
<dbReference type="PANTHER" id="PTHR32196">
    <property type="entry name" value="ABC TRANSPORTER PERMEASE PROTEIN YPHD-RELATED-RELATED"/>
    <property type="match status" value="1"/>
</dbReference>
<feature type="transmembrane region" description="Helical" evidence="7">
    <location>
        <begin position="52"/>
        <end position="82"/>
    </location>
</feature>
<keyword evidence="4 7" id="KW-0812">Transmembrane</keyword>
<dbReference type="InterPro" id="IPR001851">
    <property type="entry name" value="ABC_transp_permease"/>
</dbReference>
<dbReference type="AlphaFoldDB" id="A0A4R2L7F1"/>
<feature type="transmembrane region" description="Helical" evidence="7">
    <location>
        <begin position="94"/>
        <end position="115"/>
    </location>
</feature>
<evidence type="ECO:0000256" key="6">
    <source>
        <dbReference type="ARBA" id="ARBA00023136"/>
    </source>
</evidence>
<comment type="similarity">
    <text evidence="2">Belongs to the binding-protein-dependent transport system permease family. AraH/RbsC subfamily.</text>
</comment>
<organism evidence="8 9">
    <name type="scientific">Chromatocurvus halotolerans</name>
    <dbReference type="NCBI Taxonomy" id="1132028"/>
    <lineage>
        <taxon>Bacteria</taxon>
        <taxon>Pseudomonadati</taxon>
        <taxon>Pseudomonadota</taxon>
        <taxon>Gammaproteobacteria</taxon>
        <taxon>Cellvibrionales</taxon>
        <taxon>Halieaceae</taxon>
        <taxon>Chromatocurvus</taxon>
    </lineage>
</organism>
<name>A0A4R2L7F1_9GAMM</name>
<evidence type="ECO:0000256" key="3">
    <source>
        <dbReference type="ARBA" id="ARBA00022475"/>
    </source>
</evidence>
<evidence type="ECO:0000313" key="8">
    <source>
        <dbReference type="EMBL" id="TCO78598.1"/>
    </source>
</evidence>
<evidence type="ECO:0000256" key="2">
    <source>
        <dbReference type="ARBA" id="ARBA00007942"/>
    </source>
</evidence>
<reference evidence="8 9" key="1">
    <citation type="submission" date="2019-03" db="EMBL/GenBank/DDBJ databases">
        <title>Genomic Encyclopedia of Type Strains, Phase IV (KMG-IV): sequencing the most valuable type-strain genomes for metagenomic binning, comparative biology and taxonomic classification.</title>
        <authorList>
            <person name="Goeker M."/>
        </authorList>
    </citation>
    <scope>NUCLEOTIDE SEQUENCE [LARGE SCALE GENOMIC DNA]</scope>
    <source>
        <strain evidence="8 9">DSM 23344</strain>
    </source>
</reference>
<protein>
    <submittedName>
        <fullName evidence="8">Monosaccharide ABC transporter membrane protein (CUT2 family)</fullName>
    </submittedName>
</protein>
<evidence type="ECO:0000256" key="1">
    <source>
        <dbReference type="ARBA" id="ARBA00004429"/>
    </source>
</evidence>
<dbReference type="RefSeq" id="WP_117316844.1">
    <property type="nucleotide sequence ID" value="NZ_QQSW01000006.1"/>
</dbReference>
<dbReference type="EMBL" id="SLWX01000001">
    <property type="protein sequence ID" value="TCO78598.1"/>
    <property type="molecule type" value="Genomic_DNA"/>
</dbReference>
<feature type="transmembrane region" description="Helical" evidence="7">
    <location>
        <begin position="12"/>
        <end position="32"/>
    </location>
</feature>
<evidence type="ECO:0000256" key="4">
    <source>
        <dbReference type="ARBA" id="ARBA00022692"/>
    </source>
</evidence>
<comment type="caution">
    <text evidence="8">The sequence shown here is derived from an EMBL/GenBank/DDBJ whole genome shotgun (WGS) entry which is preliminary data.</text>
</comment>
<keyword evidence="5 7" id="KW-1133">Transmembrane helix</keyword>
<dbReference type="Proteomes" id="UP000294980">
    <property type="component" value="Unassembled WGS sequence"/>
</dbReference>
<feature type="transmembrane region" description="Helical" evidence="7">
    <location>
        <begin position="214"/>
        <end position="236"/>
    </location>
</feature>
<feature type="transmembrane region" description="Helical" evidence="7">
    <location>
        <begin position="168"/>
        <end position="193"/>
    </location>
</feature>
<evidence type="ECO:0000256" key="7">
    <source>
        <dbReference type="SAM" id="Phobius"/>
    </source>
</evidence>